<keyword evidence="1" id="KW-0472">Membrane</keyword>
<name>A0A8B6FIP1_MYTGA</name>
<accession>A0A8B6FIP1</accession>
<evidence type="ECO:0000313" key="3">
    <source>
        <dbReference type="EMBL" id="VDI49810.1"/>
    </source>
</evidence>
<comment type="caution">
    <text evidence="3">The sequence shown here is derived from an EMBL/GenBank/DDBJ whole genome shotgun (WGS) entry which is preliminary data.</text>
</comment>
<evidence type="ECO:0000256" key="1">
    <source>
        <dbReference type="SAM" id="Phobius"/>
    </source>
</evidence>
<dbReference type="AlphaFoldDB" id="A0A8B6FIP1"/>
<proteinExistence type="predicted"/>
<evidence type="ECO:0000256" key="2">
    <source>
        <dbReference type="SAM" id="SignalP"/>
    </source>
</evidence>
<feature type="chain" id="PRO_5032437905" evidence="2">
    <location>
        <begin position="17"/>
        <end position="203"/>
    </location>
</feature>
<protein>
    <submittedName>
        <fullName evidence="3">Uncharacterized protein</fullName>
    </submittedName>
</protein>
<keyword evidence="2" id="KW-0732">Signal</keyword>
<dbReference type="EMBL" id="UYJE01006873">
    <property type="protein sequence ID" value="VDI49810.1"/>
    <property type="molecule type" value="Genomic_DNA"/>
</dbReference>
<keyword evidence="1" id="KW-1133">Transmembrane helix</keyword>
<evidence type="ECO:0000313" key="4">
    <source>
        <dbReference type="Proteomes" id="UP000596742"/>
    </source>
</evidence>
<keyword evidence="1" id="KW-0812">Transmembrane</keyword>
<dbReference type="Proteomes" id="UP000596742">
    <property type="component" value="Unassembled WGS sequence"/>
</dbReference>
<feature type="signal peptide" evidence="2">
    <location>
        <begin position="1"/>
        <end position="16"/>
    </location>
</feature>
<feature type="transmembrane region" description="Helical" evidence="1">
    <location>
        <begin position="155"/>
        <end position="175"/>
    </location>
</feature>
<keyword evidence="4" id="KW-1185">Reference proteome</keyword>
<gene>
    <name evidence="3" type="ORF">MGAL_10B035053</name>
</gene>
<sequence length="203" mass="23586">MLVYAAVLFCFKFLNGWEQNLYFSETEFVYSVNRDHSYTLTWNDQRHFKRNVVTFFGSDSSSPQDRYKICIQVKQWIVLVAGISVKYYTGTGTSAHYKKTLNGNSDDNLKEWCTEEREFLHVELTTSNGYNPQGLVHLHIKAVRTYHYQSFKETIVVAITGIVAYLILIAIVWVLRRQNHIERSSYGDKKTTQKLGNYSKGQA</sequence>
<reference evidence="3" key="1">
    <citation type="submission" date="2018-11" db="EMBL/GenBank/DDBJ databases">
        <authorList>
            <person name="Alioto T."/>
            <person name="Alioto T."/>
        </authorList>
    </citation>
    <scope>NUCLEOTIDE SEQUENCE</scope>
</reference>
<organism evidence="3 4">
    <name type="scientific">Mytilus galloprovincialis</name>
    <name type="common">Mediterranean mussel</name>
    <dbReference type="NCBI Taxonomy" id="29158"/>
    <lineage>
        <taxon>Eukaryota</taxon>
        <taxon>Metazoa</taxon>
        <taxon>Spiralia</taxon>
        <taxon>Lophotrochozoa</taxon>
        <taxon>Mollusca</taxon>
        <taxon>Bivalvia</taxon>
        <taxon>Autobranchia</taxon>
        <taxon>Pteriomorphia</taxon>
        <taxon>Mytilida</taxon>
        <taxon>Mytiloidea</taxon>
        <taxon>Mytilidae</taxon>
        <taxon>Mytilinae</taxon>
        <taxon>Mytilus</taxon>
    </lineage>
</organism>